<sequence>MASRKMGRTLTMLLGLGHNMSRGKFFLYMHSLHPQP</sequence>
<accession>A0ACC1AQ68</accession>
<gene>
    <name evidence="1" type="ORF">Patl1_31426</name>
</gene>
<dbReference type="Proteomes" id="UP001164250">
    <property type="component" value="Chromosome 9"/>
</dbReference>
<protein>
    <submittedName>
        <fullName evidence="1">Uncharacterized protein</fullName>
    </submittedName>
</protein>
<keyword evidence="2" id="KW-1185">Reference proteome</keyword>
<comment type="caution">
    <text evidence="1">The sequence shown here is derived from an EMBL/GenBank/DDBJ whole genome shotgun (WGS) entry which is preliminary data.</text>
</comment>
<name>A0ACC1AQ68_9ROSI</name>
<evidence type="ECO:0000313" key="1">
    <source>
        <dbReference type="EMBL" id="KAJ0088807.1"/>
    </source>
</evidence>
<organism evidence="1 2">
    <name type="scientific">Pistacia atlantica</name>
    <dbReference type="NCBI Taxonomy" id="434234"/>
    <lineage>
        <taxon>Eukaryota</taxon>
        <taxon>Viridiplantae</taxon>
        <taxon>Streptophyta</taxon>
        <taxon>Embryophyta</taxon>
        <taxon>Tracheophyta</taxon>
        <taxon>Spermatophyta</taxon>
        <taxon>Magnoliopsida</taxon>
        <taxon>eudicotyledons</taxon>
        <taxon>Gunneridae</taxon>
        <taxon>Pentapetalae</taxon>
        <taxon>rosids</taxon>
        <taxon>malvids</taxon>
        <taxon>Sapindales</taxon>
        <taxon>Anacardiaceae</taxon>
        <taxon>Pistacia</taxon>
    </lineage>
</organism>
<reference evidence="2" key="1">
    <citation type="journal article" date="2023" name="G3 (Bethesda)">
        <title>Genome assembly and association tests identify interacting loci associated with vigor, precocity, and sex in interspecific pistachio rootstocks.</title>
        <authorList>
            <person name="Palmer W."/>
            <person name="Jacygrad E."/>
            <person name="Sagayaradj S."/>
            <person name="Cavanaugh K."/>
            <person name="Han R."/>
            <person name="Bertier L."/>
            <person name="Beede B."/>
            <person name="Kafkas S."/>
            <person name="Golino D."/>
            <person name="Preece J."/>
            <person name="Michelmore R."/>
        </authorList>
    </citation>
    <scope>NUCLEOTIDE SEQUENCE [LARGE SCALE GENOMIC DNA]</scope>
</reference>
<evidence type="ECO:0000313" key="2">
    <source>
        <dbReference type="Proteomes" id="UP001164250"/>
    </source>
</evidence>
<proteinExistence type="predicted"/>
<dbReference type="EMBL" id="CM047905">
    <property type="protein sequence ID" value="KAJ0088807.1"/>
    <property type="molecule type" value="Genomic_DNA"/>
</dbReference>